<feature type="transmembrane region" description="Helical" evidence="1">
    <location>
        <begin position="91"/>
        <end position="112"/>
    </location>
</feature>
<reference evidence="2 3" key="1">
    <citation type="submission" date="2018-05" db="EMBL/GenBank/DDBJ databases">
        <title>Genome sequences of two Antarctic strains of Pseudomonas prosekii: insights into adaptation to extreme conditions.</title>
        <authorList>
            <person name="Snopkova K."/>
            <person name="Dufkova K."/>
            <person name="Cejkova D."/>
            <person name="Sedlacek I."/>
            <person name="Smajs D."/>
        </authorList>
    </citation>
    <scope>NUCLEOTIDE SEQUENCE [LARGE SCALE GENOMIC DNA]</scope>
    <source>
        <strain evidence="2 3">P2673</strain>
    </source>
</reference>
<comment type="caution">
    <text evidence="2">The sequence shown here is derived from an EMBL/GenBank/DDBJ whole genome shotgun (WGS) entry which is preliminary data.</text>
</comment>
<name>A0A2U2D0F5_9PSED</name>
<dbReference type="OrthoDB" id="6881555at2"/>
<dbReference type="EMBL" id="QFAW01000069">
    <property type="protein sequence ID" value="PWE38784.1"/>
    <property type="molecule type" value="Genomic_DNA"/>
</dbReference>
<organism evidence="2 3">
    <name type="scientific">Pseudomonas prosekii</name>
    <dbReference type="NCBI Taxonomy" id="1148509"/>
    <lineage>
        <taxon>Bacteria</taxon>
        <taxon>Pseudomonadati</taxon>
        <taxon>Pseudomonadota</taxon>
        <taxon>Gammaproteobacteria</taxon>
        <taxon>Pseudomonadales</taxon>
        <taxon>Pseudomonadaceae</taxon>
        <taxon>Pseudomonas</taxon>
    </lineage>
</organism>
<keyword evidence="1" id="KW-0812">Transmembrane</keyword>
<evidence type="ECO:0000256" key="1">
    <source>
        <dbReference type="SAM" id="Phobius"/>
    </source>
</evidence>
<keyword evidence="1" id="KW-1133">Transmembrane helix</keyword>
<sequence length="141" mass="15793">MYEEMNAKEVVTLYGLFKNSANKEKNSGIVYGMQKENGAKTFASHIRLTVPLLMVFYAVLAFCIVFPVGWMVSIVPMMNFIGGQHPMIMEYTSVVALVEAALAALFFLWAGWNMLKKTSNPESWKTVGAAELSSRFSKLHK</sequence>
<dbReference type="AlphaFoldDB" id="A0A2U2D0F5"/>
<evidence type="ECO:0000313" key="2">
    <source>
        <dbReference type="EMBL" id="PWE38784.1"/>
    </source>
</evidence>
<dbReference type="Proteomes" id="UP000245056">
    <property type="component" value="Unassembled WGS sequence"/>
</dbReference>
<accession>A0A2U2D0F5</accession>
<evidence type="ECO:0000313" key="3">
    <source>
        <dbReference type="Proteomes" id="UP000245056"/>
    </source>
</evidence>
<keyword evidence="1" id="KW-0472">Membrane</keyword>
<proteinExistence type="predicted"/>
<gene>
    <name evidence="2" type="ORF">C9I49_27420</name>
</gene>
<protein>
    <submittedName>
        <fullName evidence="2">Uncharacterized protein</fullName>
    </submittedName>
</protein>
<feature type="transmembrane region" description="Helical" evidence="1">
    <location>
        <begin position="50"/>
        <end position="71"/>
    </location>
</feature>